<keyword evidence="2 3" id="KW-0342">GTP-binding</keyword>
<dbReference type="Pfam" id="PF21018">
    <property type="entry name" value="BipA_C"/>
    <property type="match status" value="1"/>
</dbReference>
<dbReference type="CDD" id="cd16263">
    <property type="entry name" value="BipA_III"/>
    <property type="match status" value="1"/>
</dbReference>
<dbReference type="GO" id="GO:1990904">
    <property type="term" value="C:ribonucleoprotein complex"/>
    <property type="evidence" value="ECO:0007669"/>
    <property type="project" value="TreeGrafter"/>
</dbReference>
<dbReference type="InterPro" id="IPR048876">
    <property type="entry name" value="BipA_C"/>
</dbReference>
<dbReference type="Pfam" id="PF00009">
    <property type="entry name" value="GTP_EFTU"/>
    <property type="match status" value="1"/>
</dbReference>
<keyword evidence="3" id="KW-0378">Hydrolase</keyword>
<dbReference type="InterPro" id="IPR009000">
    <property type="entry name" value="Transl_B-barrel_sf"/>
</dbReference>
<dbReference type="EC" id="3.6.5.-" evidence="3"/>
<dbReference type="InterPro" id="IPR027417">
    <property type="entry name" value="P-loop_NTPase"/>
</dbReference>
<organism evidence="5 6">
    <name type="scientific">Paracoccus amoyensis</name>
    <dbReference type="NCBI Taxonomy" id="2760093"/>
    <lineage>
        <taxon>Bacteria</taxon>
        <taxon>Pseudomonadati</taxon>
        <taxon>Pseudomonadota</taxon>
        <taxon>Alphaproteobacteria</taxon>
        <taxon>Rhodobacterales</taxon>
        <taxon>Paracoccaceae</taxon>
        <taxon>Paracoccus</taxon>
    </lineage>
</organism>
<dbReference type="CDD" id="cd03691">
    <property type="entry name" value="BipA_TypA_II"/>
    <property type="match status" value="1"/>
</dbReference>
<dbReference type="InterPro" id="IPR006298">
    <property type="entry name" value="BipA"/>
</dbReference>
<dbReference type="SUPFAM" id="SSF54980">
    <property type="entry name" value="EF-G C-terminal domain-like"/>
    <property type="match status" value="2"/>
</dbReference>
<name>A0A926GCP0_9RHOB</name>
<dbReference type="RefSeq" id="WP_187792386.1">
    <property type="nucleotide sequence ID" value="NZ_JACOQL010000001.1"/>
</dbReference>
<dbReference type="Gene3D" id="3.40.50.300">
    <property type="entry name" value="P-loop containing nucleotide triphosphate hydrolases"/>
    <property type="match status" value="1"/>
</dbReference>
<dbReference type="InterPro" id="IPR035651">
    <property type="entry name" value="BipA_V"/>
</dbReference>
<dbReference type="SUPFAM" id="SSF52540">
    <property type="entry name" value="P-loop containing nucleoside triphosphate hydrolases"/>
    <property type="match status" value="1"/>
</dbReference>
<dbReference type="FunFam" id="3.30.70.870:FF:000003">
    <property type="entry name" value="GTP-binding protein TypA"/>
    <property type="match status" value="1"/>
</dbReference>
<evidence type="ECO:0000256" key="1">
    <source>
        <dbReference type="ARBA" id="ARBA00022741"/>
    </source>
</evidence>
<dbReference type="SUPFAM" id="SSF50447">
    <property type="entry name" value="Translation proteins"/>
    <property type="match status" value="1"/>
</dbReference>
<gene>
    <name evidence="5" type="primary">typA</name>
    <name evidence="3" type="synonym">bipA</name>
    <name evidence="5" type="ORF">H4P12_04650</name>
</gene>
<evidence type="ECO:0000313" key="5">
    <source>
        <dbReference type="EMBL" id="MBC9246016.1"/>
    </source>
</evidence>
<keyword evidence="3" id="KW-0694">RNA-binding</keyword>
<dbReference type="PROSITE" id="PS51722">
    <property type="entry name" value="G_TR_2"/>
    <property type="match status" value="1"/>
</dbReference>
<keyword evidence="3" id="KW-0699">rRNA-binding</keyword>
<evidence type="ECO:0000259" key="4">
    <source>
        <dbReference type="PROSITE" id="PS51722"/>
    </source>
</evidence>
<dbReference type="HAMAP" id="MF_00849">
    <property type="entry name" value="BipA"/>
    <property type="match status" value="1"/>
</dbReference>
<keyword evidence="1 3" id="KW-0547">Nucleotide-binding</keyword>
<dbReference type="GO" id="GO:0019843">
    <property type="term" value="F:rRNA binding"/>
    <property type="evidence" value="ECO:0007669"/>
    <property type="project" value="UniProtKB-KW"/>
</dbReference>
<dbReference type="InterPro" id="IPR000640">
    <property type="entry name" value="EFG_V-like"/>
</dbReference>
<dbReference type="InterPro" id="IPR031157">
    <property type="entry name" value="G_TR_CS"/>
</dbReference>
<keyword evidence="6" id="KW-1185">Reference proteome</keyword>
<dbReference type="GO" id="GO:0003924">
    <property type="term" value="F:GTPase activity"/>
    <property type="evidence" value="ECO:0007669"/>
    <property type="project" value="UniProtKB-UniRule"/>
</dbReference>
<dbReference type="PROSITE" id="PS00301">
    <property type="entry name" value="G_TR_1"/>
    <property type="match status" value="1"/>
</dbReference>
<dbReference type="GO" id="GO:0000049">
    <property type="term" value="F:tRNA binding"/>
    <property type="evidence" value="ECO:0007669"/>
    <property type="project" value="UniProtKB-KW"/>
</dbReference>
<protein>
    <recommendedName>
        <fullName evidence="3">Large ribosomal subunit assembly factor BipA</fullName>
        <ecNumber evidence="3">3.6.5.-</ecNumber>
    </recommendedName>
    <alternativeName>
        <fullName evidence="3">GTP-binding protein BipA</fullName>
    </alternativeName>
</protein>
<sequence length="606" mass="66454">MDIRNIAIIAHVDHGKTTLVDQLLRQSGAFRENQAVAERAMDSNDIERERGITILAKATSVEWKGTRINIVDTPGHADFGGEVERILSMVDGVCLLVDAAEGPMPQTKFVTSKALALGLRPIVVLNKVDKPAAEPDNALNDVFDLFANLGANDEQLDFPHVYASGIGGWADDTLDGPRKDMSALFDLILKHVEPPKQIERQSESFQMLATTLGADNFLGRLLTGRVEAGRAKAGDTVKALSRDGERVEQFRISKVLAFRGLTQTAIDEAVAGDIVTLAGMSKATVADTICAPDVDAALPAQPIDPPTISVTFGINDSPLAGQDGKKVQSRVIRERLMKEAESNVAIKVEDTPGGDAFIVSGRGELQMGVLIENMRREGFELSISRPRVIFREENGERLEPIEEVIIDVDDEYTGVVIEKLTGDRKGDMVDMRPAGVGKTRIVAHVPSRGLIGYHGEFMTDTRGNGVLNRIFHGWAPYKGAIQGRRQGVLISMENGVSVAYALWNLEERGKMFIGAQEQIYTGMIIGEHSRDNDLEVNPLKGKKLTNVRASGTDEAVRLTPPVRMSLEEAIAYINDDELVEVTPRNIRLRKRYLDPHERKRQSRAEG</sequence>
<reference evidence="5" key="1">
    <citation type="submission" date="2020-08" db="EMBL/GenBank/DDBJ databases">
        <title>Paracoccus amoyensis sp. nov., isolated from the surface seawater at coast of Xiamen, Fujian.</title>
        <authorList>
            <person name="Lyu L."/>
        </authorList>
    </citation>
    <scope>NUCLEOTIDE SEQUENCE</scope>
    <source>
        <strain evidence="5">11-3</strain>
    </source>
</reference>
<dbReference type="Gene3D" id="3.30.70.870">
    <property type="entry name" value="Elongation Factor G (Translational Gtpase), domain 3"/>
    <property type="match status" value="1"/>
</dbReference>
<dbReference type="NCBIfam" id="TIGR01394">
    <property type="entry name" value="TypA_BipA"/>
    <property type="match status" value="1"/>
</dbReference>
<dbReference type="InterPro" id="IPR047042">
    <property type="entry name" value="BipA_II"/>
</dbReference>
<dbReference type="InterPro" id="IPR047043">
    <property type="entry name" value="BipA_III"/>
</dbReference>
<dbReference type="Proteomes" id="UP000608594">
    <property type="component" value="Unassembled WGS sequence"/>
</dbReference>
<dbReference type="FunFam" id="2.40.50.250:FF:000001">
    <property type="entry name" value="GTP-binding protein TypA"/>
    <property type="match status" value="1"/>
</dbReference>
<comment type="caution">
    <text evidence="5">The sequence shown here is derived from an EMBL/GenBank/DDBJ whole genome shotgun (WGS) entry which is preliminary data.</text>
</comment>
<dbReference type="CDD" id="cd03710">
    <property type="entry name" value="BipA_TypA_C"/>
    <property type="match status" value="1"/>
</dbReference>
<evidence type="ECO:0000256" key="2">
    <source>
        <dbReference type="ARBA" id="ARBA00023134"/>
    </source>
</evidence>
<dbReference type="FunFam" id="3.30.70.240:FF:000002">
    <property type="entry name" value="GTP-binding protein TypA"/>
    <property type="match status" value="1"/>
</dbReference>
<dbReference type="Gene3D" id="2.40.30.10">
    <property type="entry name" value="Translation factors"/>
    <property type="match status" value="1"/>
</dbReference>
<dbReference type="InterPro" id="IPR035647">
    <property type="entry name" value="EFG_III/V"/>
</dbReference>
<dbReference type="NCBIfam" id="TIGR00231">
    <property type="entry name" value="small_GTP"/>
    <property type="match status" value="1"/>
</dbReference>
<dbReference type="InterPro" id="IPR004161">
    <property type="entry name" value="EFTu-like_2"/>
</dbReference>
<feature type="binding site" evidence="3">
    <location>
        <begin position="126"/>
        <end position="129"/>
    </location>
    <ligand>
        <name>GTP</name>
        <dbReference type="ChEBI" id="CHEBI:37565"/>
    </ligand>
</feature>
<dbReference type="GO" id="GO:0097216">
    <property type="term" value="F:guanosine tetraphosphate binding"/>
    <property type="evidence" value="ECO:0007669"/>
    <property type="project" value="UniProtKB-ARBA"/>
</dbReference>
<dbReference type="Gene3D" id="3.30.70.240">
    <property type="match status" value="1"/>
</dbReference>
<evidence type="ECO:0000256" key="3">
    <source>
        <dbReference type="HAMAP-Rule" id="MF_00849"/>
    </source>
</evidence>
<evidence type="ECO:0000313" key="6">
    <source>
        <dbReference type="Proteomes" id="UP000608594"/>
    </source>
</evidence>
<keyword evidence="3" id="KW-0690">Ribosome biogenesis</keyword>
<dbReference type="GO" id="GO:0005829">
    <property type="term" value="C:cytosol"/>
    <property type="evidence" value="ECO:0007669"/>
    <property type="project" value="TreeGrafter"/>
</dbReference>
<dbReference type="GO" id="GO:0005525">
    <property type="term" value="F:GTP binding"/>
    <property type="evidence" value="ECO:0007669"/>
    <property type="project" value="UniProtKB-UniRule"/>
</dbReference>
<keyword evidence="3" id="KW-0820">tRNA-binding</keyword>
<dbReference type="InterPro" id="IPR042116">
    <property type="entry name" value="TypA/BipA_C"/>
</dbReference>
<dbReference type="AlphaFoldDB" id="A0A926GCP0"/>
<dbReference type="PANTHER" id="PTHR42908">
    <property type="entry name" value="TRANSLATION ELONGATION FACTOR-RELATED"/>
    <property type="match status" value="1"/>
</dbReference>
<feature type="binding site" evidence="3">
    <location>
        <begin position="13"/>
        <end position="18"/>
    </location>
    <ligand>
        <name>GTP</name>
        <dbReference type="ChEBI" id="CHEBI:37565"/>
    </ligand>
</feature>
<accession>A0A926GCP0</accession>
<keyword evidence="3" id="KW-0963">Cytoplasm</keyword>
<comment type="subcellular location">
    <subcellularLocation>
        <location evidence="3">Cytoplasm</location>
    </subcellularLocation>
    <text evidence="3">Binds to ribosomes.</text>
</comment>
<feature type="domain" description="Tr-type G" evidence="4">
    <location>
        <begin position="1"/>
        <end position="196"/>
    </location>
</feature>
<dbReference type="PRINTS" id="PR00315">
    <property type="entry name" value="ELONGATNFCT"/>
</dbReference>
<dbReference type="Gene3D" id="2.40.50.250">
    <property type="entry name" value="bipa protein"/>
    <property type="match status" value="1"/>
</dbReference>
<comment type="catalytic activity">
    <reaction evidence="3">
        <text>GTP + H2O = GDP + phosphate + H(+)</text>
        <dbReference type="Rhea" id="RHEA:19669"/>
        <dbReference type="ChEBI" id="CHEBI:15377"/>
        <dbReference type="ChEBI" id="CHEBI:15378"/>
        <dbReference type="ChEBI" id="CHEBI:37565"/>
        <dbReference type="ChEBI" id="CHEBI:43474"/>
        <dbReference type="ChEBI" id="CHEBI:58189"/>
    </reaction>
</comment>
<proteinExistence type="inferred from homology"/>
<dbReference type="EMBL" id="JACOQL010000001">
    <property type="protein sequence ID" value="MBC9246016.1"/>
    <property type="molecule type" value="Genomic_DNA"/>
</dbReference>
<dbReference type="PANTHER" id="PTHR42908:SF8">
    <property type="entry name" value="TR-TYPE G DOMAIN-CONTAINING PROTEIN"/>
    <property type="match status" value="1"/>
</dbReference>
<comment type="similarity">
    <text evidence="3">Belongs to the TRAFAC class translation factor GTPase superfamily. Classic translation factor GTPase family. BipA subfamily.</text>
</comment>
<dbReference type="InterPro" id="IPR005225">
    <property type="entry name" value="Small_GTP-bd"/>
</dbReference>
<comment type="function">
    <text evidence="3">A 50S ribosomal subunit assembly protein with GTPase activity, required for 50S subunit assembly at low temperatures, may also play a role in translation. Binds GTP and analogs. Binds the 70S ribosome between the 30S and 50S subunits, in a similar position as ribosome-bound EF-G; it contacts a number of ribosomal proteins, both rRNAs and the A-site tRNA.</text>
</comment>
<dbReference type="InterPro" id="IPR047041">
    <property type="entry name" value="BipA_GTP-bd_dom"/>
</dbReference>
<dbReference type="InterPro" id="IPR000795">
    <property type="entry name" value="T_Tr_GTP-bd_dom"/>
</dbReference>
<dbReference type="GO" id="GO:0043022">
    <property type="term" value="F:ribosome binding"/>
    <property type="evidence" value="ECO:0007669"/>
    <property type="project" value="UniProtKB-UniRule"/>
</dbReference>
<dbReference type="Pfam" id="PF00679">
    <property type="entry name" value="EFG_C"/>
    <property type="match status" value="1"/>
</dbReference>
<dbReference type="GO" id="GO:0000027">
    <property type="term" value="P:ribosomal large subunit assembly"/>
    <property type="evidence" value="ECO:0007669"/>
    <property type="project" value="UniProtKB-UniRule"/>
</dbReference>
<dbReference type="SMART" id="SM00838">
    <property type="entry name" value="EFG_C"/>
    <property type="match status" value="1"/>
</dbReference>
<comment type="subunit">
    <text evidence="3">Monomer.</text>
</comment>
<dbReference type="CDD" id="cd01891">
    <property type="entry name" value="TypA_BipA"/>
    <property type="match status" value="1"/>
</dbReference>
<dbReference type="Pfam" id="PF03144">
    <property type="entry name" value="GTP_EFTU_D2"/>
    <property type="match status" value="1"/>
</dbReference>
<dbReference type="FunFam" id="3.40.50.300:FF:000055">
    <property type="entry name" value="GTP-binding protein TypA"/>
    <property type="match status" value="1"/>
</dbReference>